<dbReference type="SUPFAM" id="SSF56634">
    <property type="entry name" value="Heme-dependent catalase-like"/>
    <property type="match status" value="1"/>
</dbReference>
<dbReference type="PANTHER" id="PTHR11465">
    <property type="entry name" value="CATALASE"/>
    <property type="match status" value="1"/>
</dbReference>
<evidence type="ECO:0000256" key="6">
    <source>
        <dbReference type="ARBA" id="ARBA00023004"/>
    </source>
</evidence>
<dbReference type="SMART" id="SM01060">
    <property type="entry name" value="Catalase"/>
    <property type="match status" value="1"/>
</dbReference>
<evidence type="ECO:0000256" key="7">
    <source>
        <dbReference type="PIRNR" id="PIRNR000296"/>
    </source>
</evidence>
<dbReference type="Pfam" id="PF00199">
    <property type="entry name" value="Catalase"/>
    <property type="match status" value="1"/>
</dbReference>
<evidence type="ECO:0000256" key="10">
    <source>
        <dbReference type="SAM" id="MobiDB-lite"/>
    </source>
</evidence>
<sequence length="363" mass="39231">MKPFLTIDPTLTRPALLLRLAVIGLILGGAVTLFAWRAGWLNPHTLTQKTVIDTFEKVDGVFPGFRRNHAKGVCFRGYFESNGNAAALSRSGVFLPGRIPVLGRFSFGGGLPYVADAPATVRALAVQFQLPNGEEWRTAMINLPVFPVQNVQQFAEQLVAFAPDPATGKPDPAKIQAFVAAHPATARALPLIQQRPISSGFADTPYYGLNAFTFLGKDGKPTPVRWTMVPEQPFQPSPATAPATLDKNYLFDGLIAAVRAAPQKWRLILTLGQPGDPTNDATITWPDDRPKIDAGTLVVEQIESEAVSPARDMNFDPTILPDGIAVSDDPLLSARSATYSVSFTRREGERKEPSAVTTAETGK</sequence>
<dbReference type="OrthoDB" id="9760293at2"/>
<accession>A0A146G401</accession>
<keyword evidence="6 7" id="KW-0408">Iron</keyword>
<feature type="active site" evidence="8">
    <location>
        <position position="69"/>
    </location>
</feature>
<feature type="domain" description="Catalase core" evidence="12">
    <location>
        <begin position="28"/>
        <end position="360"/>
    </location>
</feature>
<comment type="caution">
    <text evidence="13">The sequence shown here is derived from an EMBL/GenBank/DDBJ whole genome shotgun (WGS) entry which is preliminary data.</text>
</comment>
<dbReference type="GO" id="GO:0042744">
    <property type="term" value="P:hydrogen peroxide catabolic process"/>
    <property type="evidence" value="ECO:0007669"/>
    <property type="project" value="TreeGrafter"/>
</dbReference>
<evidence type="ECO:0000259" key="12">
    <source>
        <dbReference type="SMART" id="SM01060"/>
    </source>
</evidence>
<dbReference type="Proteomes" id="UP000076023">
    <property type="component" value="Unassembled WGS sequence"/>
</dbReference>
<evidence type="ECO:0000256" key="5">
    <source>
        <dbReference type="ARBA" id="ARBA00023002"/>
    </source>
</evidence>
<evidence type="ECO:0000313" key="13">
    <source>
        <dbReference type="EMBL" id="GAT32370.1"/>
    </source>
</evidence>
<dbReference type="InterPro" id="IPR020835">
    <property type="entry name" value="Catalase_sf"/>
</dbReference>
<evidence type="ECO:0000256" key="4">
    <source>
        <dbReference type="ARBA" id="ARBA00022723"/>
    </source>
</evidence>
<keyword evidence="2 7" id="KW-0575">Peroxidase</keyword>
<dbReference type="Gene3D" id="1.20.1280.120">
    <property type="match status" value="1"/>
</dbReference>
<name>A0A146G401_TERSA</name>
<protein>
    <recommendedName>
        <fullName evidence="7">Catalase-related peroxidase</fullName>
        <ecNumber evidence="7">1.11.1.-</ecNumber>
    </recommendedName>
</protein>
<dbReference type="GO" id="GO:0042542">
    <property type="term" value="P:response to hydrogen peroxide"/>
    <property type="evidence" value="ECO:0007669"/>
    <property type="project" value="TreeGrafter"/>
</dbReference>
<comment type="cofactor">
    <cofactor evidence="7">
        <name>heme</name>
        <dbReference type="ChEBI" id="CHEBI:30413"/>
    </cofactor>
</comment>
<feature type="binding site" description="axial binding residue" evidence="9">
    <location>
        <position position="339"/>
    </location>
    <ligand>
        <name>heme</name>
        <dbReference type="ChEBI" id="CHEBI:30413"/>
    </ligand>
    <ligandPart>
        <name>Fe</name>
        <dbReference type="ChEBI" id="CHEBI:18248"/>
    </ligandPart>
</feature>
<dbReference type="EC" id="1.11.1.-" evidence="7"/>
<dbReference type="PIRSF" id="PIRSF000296">
    <property type="entry name" value="SrpA"/>
    <property type="match status" value="1"/>
</dbReference>
<reference evidence="14" key="1">
    <citation type="journal article" date="2017" name="Genome Announc.">
        <title>Draft Genome Sequence of Terrimicrobium sacchariphilum NM-5T, a Facultative Anaerobic Soil Bacterium of the Class Spartobacteria.</title>
        <authorList>
            <person name="Qiu Y.L."/>
            <person name="Tourlousse D.M."/>
            <person name="Matsuura N."/>
            <person name="Ohashi A."/>
            <person name="Sekiguchi Y."/>
        </authorList>
    </citation>
    <scope>NUCLEOTIDE SEQUENCE [LARGE SCALE GENOMIC DNA]</scope>
    <source>
        <strain evidence="14">NM-5</strain>
    </source>
</reference>
<gene>
    <name evidence="13" type="ORF">TSACC_2768</name>
</gene>
<comment type="similarity">
    <text evidence="1 7">Belongs to the catalase family.</text>
</comment>
<proteinExistence type="inferred from homology"/>
<dbReference type="PANTHER" id="PTHR11465:SF9">
    <property type="entry name" value="CATALASE"/>
    <property type="match status" value="1"/>
</dbReference>
<evidence type="ECO:0000313" key="14">
    <source>
        <dbReference type="Proteomes" id="UP000076023"/>
    </source>
</evidence>
<dbReference type="GO" id="GO:0005737">
    <property type="term" value="C:cytoplasm"/>
    <property type="evidence" value="ECO:0007669"/>
    <property type="project" value="TreeGrafter"/>
</dbReference>
<evidence type="ECO:0000256" key="9">
    <source>
        <dbReference type="PIRSR" id="PIRSR000296-2"/>
    </source>
</evidence>
<dbReference type="InterPro" id="IPR011614">
    <property type="entry name" value="Catalase_core"/>
</dbReference>
<dbReference type="InParanoid" id="A0A146G401"/>
<dbReference type="GO" id="GO:0020037">
    <property type="term" value="F:heme binding"/>
    <property type="evidence" value="ECO:0007669"/>
    <property type="project" value="InterPro"/>
</dbReference>
<evidence type="ECO:0000256" key="1">
    <source>
        <dbReference type="ARBA" id="ARBA00005329"/>
    </source>
</evidence>
<feature type="region of interest" description="Disordered" evidence="10">
    <location>
        <begin position="343"/>
        <end position="363"/>
    </location>
</feature>
<feature type="transmembrane region" description="Helical" evidence="11">
    <location>
        <begin position="16"/>
        <end position="36"/>
    </location>
</feature>
<keyword evidence="11" id="KW-0812">Transmembrane</keyword>
<dbReference type="CDD" id="cd08153">
    <property type="entry name" value="srpA_like"/>
    <property type="match status" value="1"/>
</dbReference>
<dbReference type="GO" id="GO:0004096">
    <property type="term" value="F:catalase activity"/>
    <property type="evidence" value="ECO:0007669"/>
    <property type="project" value="InterPro"/>
</dbReference>
<evidence type="ECO:0000256" key="3">
    <source>
        <dbReference type="ARBA" id="ARBA00022617"/>
    </source>
</evidence>
<keyword evidence="11" id="KW-1133">Transmembrane helix</keyword>
<dbReference type="InterPro" id="IPR024168">
    <property type="entry name" value="Catalase_SrpA-type_pred"/>
</dbReference>
<keyword evidence="14" id="KW-1185">Reference proteome</keyword>
<dbReference type="GO" id="GO:0046872">
    <property type="term" value="F:metal ion binding"/>
    <property type="evidence" value="ECO:0007669"/>
    <property type="project" value="UniProtKB-KW"/>
</dbReference>
<dbReference type="PROSITE" id="PS51402">
    <property type="entry name" value="CATALASE_3"/>
    <property type="match status" value="1"/>
</dbReference>
<evidence type="ECO:0000256" key="2">
    <source>
        <dbReference type="ARBA" id="ARBA00022559"/>
    </source>
</evidence>
<evidence type="ECO:0000256" key="11">
    <source>
        <dbReference type="SAM" id="Phobius"/>
    </source>
</evidence>
<keyword evidence="3 7" id="KW-0349">Heme</keyword>
<dbReference type="Gene3D" id="2.40.180.10">
    <property type="entry name" value="Catalase core domain"/>
    <property type="match status" value="1"/>
</dbReference>
<keyword evidence="11" id="KW-0472">Membrane</keyword>
<dbReference type="EMBL" id="BDCO01000002">
    <property type="protein sequence ID" value="GAT32370.1"/>
    <property type="molecule type" value="Genomic_DNA"/>
</dbReference>
<dbReference type="RefSeq" id="WP_075078207.1">
    <property type="nucleotide sequence ID" value="NZ_BDCO01000002.1"/>
</dbReference>
<feature type="compositionally biased region" description="Basic and acidic residues" evidence="10">
    <location>
        <begin position="344"/>
        <end position="353"/>
    </location>
</feature>
<keyword evidence="4 7" id="KW-0479">Metal-binding</keyword>
<dbReference type="AlphaFoldDB" id="A0A146G401"/>
<dbReference type="InterPro" id="IPR018028">
    <property type="entry name" value="Catalase"/>
</dbReference>
<comment type="function">
    <text evidence="7">Has an organic peroxide-dependent peroxidase activity.</text>
</comment>
<evidence type="ECO:0000256" key="8">
    <source>
        <dbReference type="PIRSR" id="PIRSR000296-1"/>
    </source>
</evidence>
<organism evidence="13 14">
    <name type="scientific">Terrimicrobium sacchariphilum</name>
    <dbReference type="NCBI Taxonomy" id="690879"/>
    <lineage>
        <taxon>Bacteria</taxon>
        <taxon>Pseudomonadati</taxon>
        <taxon>Verrucomicrobiota</taxon>
        <taxon>Terrimicrobiia</taxon>
        <taxon>Terrimicrobiales</taxon>
        <taxon>Terrimicrobiaceae</taxon>
        <taxon>Terrimicrobium</taxon>
    </lineage>
</organism>
<dbReference type="PRINTS" id="PR00067">
    <property type="entry name" value="CATALASE"/>
</dbReference>
<dbReference type="STRING" id="690879.TSACC_2768"/>
<keyword evidence="5 7" id="KW-0560">Oxidoreductase</keyword>